<dbReference type="InterPro" id="IPR050268">
    <property type="entry name" value="NADH-dep_flavin_reductase"/>
</dbReference>
<organism evidence="3 4">
    <name type="scientific">Sphingomonas canadensis</name>
    <dbReference type="NCBI Taxonomy" id="1219257"/>
    <lineage>
        <taxon>Bacteria</taxon>
        <taxon>Pseudomonadati</taxon>
        <taxon>Pseudomonadota</taxon>
        <taxon>Alphaproteobacteria</taxon>
        <taxon>Sphingomonadales</taxon>
        <taxon>Sphingomonadaceae</taxon>
        <taxon>Sphingomonas</taxon>
    </lineage>
</organism>
<proteinExistence type="predicted"/>
<dbReference type="Pfam" id="PF01613">
    <property type="entry name" value="Flavin_Reduct"/>
    <property type="match status" value="1"/>
</dbReference>
<protein>
    <submittedName>
        <fullName evidence="3">Flavin reductase family protein</fullName>
        <ecNumber evidence="3">1.-.-.-</ecNumber>
    </submittedName>
</protein>
<dbReference type="InterPro" id="IPR012349">
    <property type="entry name" value="Split_barrel_FMN-bd"/>
</dbReference>
<reference evidence="4" key="1">
    <citation type="journal article" date="2019" name="Int. J. Syst. Evol. Microbiol.">
        <title>The Global Catalogue of Microorganisms (GCM) 10K type strain sequencing project: providing services to taxonomists for standard genome sequencing and annotation.</title>
        <authorList>
            <consortium name="The Broad Institute Genomics Platform"/>
            <consortium name="The Broad Institute Genome Sequencing Center for Infectious Disease"/>
            <person name="Wu L."/>
            <person name="Ma J."/>
        </authorList>
    </citation>
    <scope>NUCLEOTIDE SEQUENCE [LARGE SCALE GENOMIC DNA]</scope>
    <source>
        <strain evidence="4">CCUG 62982</strain>
    </source>
</reference>
<evidence type="ECO:0000259" key="2">
    <source>
        <dbReference type="SMART" id="SM00903"/>
    </source>
</evidence>
<dbReference type="GO" id="GO:0016491">
    <property type="term" value="F:oxidoreductase activity"/>
    <property type="evidence" value="ECO:0007669"/>
    <property type="project" value="UniProtKB-KW"/>
</dbReference>
<dbReference type="EMBL" id="JBHTJG010000001">
    <property type="protein sequence ID" value="MFD0945656.1"/>
    <property type="molecule type" value="Genomic_DNA"/>
</dbReference>
<feature type="domain" description="Flavin reductase like" evidence="2">
    <location>
        <begin position="20"/>
        <end position="165"/>
    </location>
</feature>
<sequence length="170" mass="17520">MATYPAAAGEELVQDFRGAMRRLASGVALVTTADAAGGRYGIAMTAVMSLSMEPPSLLLAVNAGASLCGPLMARGRFGVSILAREDAETCRAFVAAPAASRFDAGTWVTHESGIPLLGTALARIVCTLDKAEPFASHMVIRGIVEYAAVHPSSDALVFLDGRYGGMSADG</sequence>
<keyword evidence="4" id="KW-1185">Reference proteome</keyword>
<evidence type="ECO:0000256" key="1">
    <source>
        <dbReference type="ARBA" id="ARBA00023002"/>
    </source>
</evidence>
<dbReference type="InterPro" id="IPR002563">
    <property type="entry name" value="Flavin_Rdtase-like_dom"/>
</dbReference>
<dbReference type="Gene3D" id="2.30.110.10">
    <property type="entry name" value="Electron Transport, Fmn-binding Protein, Chain A"/>
    <property type="match status" value="1"/>
</dbReference>
<dbReference type="SUPFAM" id="SSF50475">
    <property type="entry name" value="FMN-binding split barrel"/>
    <property type="match status" value="1"/>
</dbReference>
<dbReference type="Proteomes" id="UP001596977">
    <property type="component" value="Unassembled WGS sequence"/>
</dbReference>
<dbReference type="PANTHER" id="PTHR30466:SF1">
    <property type="entry name" value="FMN REDUCTASE (NADH) RUTF"/>
    <property type="match status" value="1"/>
</dbReference>
<dbReference type="SMART" id="SM00903">
    <property type="entry name" value="Flavin_Reduct"/>
    <property type="match status" value="1"/>
</dbReference>
<dbReference type="RefSeq" id="WP_264942111.1">
    <property type="nucleotide sequence ID" value="NZ_JAPDRA010000001.1"/>
</dbReference>
<evidence type="ECO:0000313" key="3">
    <source>
        <dbReference type="EMBL" id="MFD0945656.1"/>
    </source>
</evidence>
<dbReference type="PANTHER" id="PTHR30466">
    <property type="entry name" value="FLAVIN REDUCTASE"/>
    <property type="match status" value="1"/>
</dbReference>
<dbReference type="EC" id="1.-.-.-" evidence="3"/>
<accession>A0ABW3H2F6</accession>
<keyword evidence="1 3" id="KW-0560">Oxidoreductase</keyword>
<gene>
    <name evidence="3" type="ORF">ACFQ1E_04835</name>
</gene>
<comment type="caution">
    <text evidence="3">The sequence shown here is derived from an EMBL/GenBank/DDBJ whole genome shotgun (WGS) entry which is preliminary data.</text>
</comment>
<name>A0ABW3H2F6_9SPHN</name>
<evidence type="ECO:0000313" key="4">
    <source>
        <dbReference type="Proteomes" id="UP001596977"/>
    </source>
</evidence>